<gene>
    <name evidence="2" type="ORF">Asppvi_005785</name>
</gene>
<sequence>MRYFNLHSALLLIFMLDRVSGLGARGATEKVLYFYAYLCETAMATDQEKTTIAPDCAFAMKTERGMPCDLNQFLHYIWAPNPEKPDEELPKGEVKILKNGVEVKPWDATIEQVYNVIANSPFRDYADPVKVNGESDYYTSLSKLGKPIAAVEEKLKTYALQPKRKDFTTDTDYKKAVAKWAAQLAHKAKVEQLVALAKEAARVNLIMRYKDMEEYRIKNGMLASQKYLGVTPMTKEVKTGLSSPPSFQALSSELTLAEYEKKQKISGFRKTFLDACRKYRTDDADHFRALAAAESALRGTKCEVPQIDGL</sequence>
<comment type="caution">
    <text evidence="2">The sequence shown here is derived from an EMBL/GenBank/DDBJ whole genome shotgun (WGS) entry which is preliminary data.</text>
</comment>
<keyword evidence="3" id="KW-1185">Reference proteome</keyword>
<dbReference type="AlphaFoldDB" id="A0A9P3EUQ9"/>
<dbReference type="OrthoDB" id="5030330at2759"/>
<accession>A0A9P3EUQ9</accession>
<protein>
    <submittedName>
        <fullName evidence="2">Uncharacterized protein</fullName>
    </submittedName>
</protein>
<name>A0A9P3EUQ9_9EURO</name>
<dbReference type="GeneID" id="67004396"/>
<dbReference type="RefSeq" id="XP_043157633.1">
    <property type="nucleotide sequence ID" value="XM_043301698.1"/>
</dbReference>
<evidence type="ECO:0000256" key="1">
    <source>
        <dbReference type="SAM" id="SignalP"/>
    </source>
</evidence>
<dbReference type="EMBL" id="BHVY01000004">
    <property type="protein sequence ID" value="GIJ86887.1"/>
    <property type="molecule type" value="Genomic_DNA"/>
</dbReference>
<feature type="chain" id="PRO_5040314536" evidence="1">
    <location>
        <begin position="22"/>
        <end position="310"/>
    </location>
</feature>
<reference evidence="2 3" key="1">
    <citation type="submission" date="2018-10" db="EMBL/GenBank/DDBJ databases">
        <title>Pan-genome distribution and transcriptional activeness of fungal secondary metabolism genes in Aspergillus section Fumigati.</title>
        <authorList>
            <person name="Takahashi H."/>
            <person name="Umemura M."/>
            <person name="Ninomiya A."/>
            <person name="Kusuya Y."/>
            <person name="Urayama S."/>
            <person name="Shimizu M."/>
            <person name="Watanabe A."/>
            <person name="Kamei K."/>
            <person name="Yaguchi T."/>
            <person name="Hagiwara D."/>
        </authorList>
    </citation>
    <scope>NUCLEOTIDE SEQUENCE [LARGE SCALE GENOMIC DNA]</scope>
    <source>
        <strain evidence="2 3">IFM 55266</strain>
    </source>
</reference>
<feature type="signal peptide" evidence="1">
    <location>
        <begin position="1"/>
        <end position="21"/>
    </location>
</feature>
<evidence type="ECO:0000313" key="2">
    <source>
        <dbReference type="EMBL" id="GIJ86887.1"/>
    </source>
</evidence>
<evidence type="ECO:0000313" key="3">
    <source>
        <dbReference type="Proteomes" id="UP001043456"/>
    </source>
</evidence>
<proteinExistence type="predicted"/>
<keyword evidence="1" id="KW-0732">Signal</keyword>
<organism evidence="2 3">
    <name type="scientific">Aspergillus pseudoviridinutans</name>
    <dbReference type="NCBI Taxonomy" id="1517512"/>
    <lineage>
        <taxon>Eukaryota</taxon>
        <taxon>Fungi</taxon>
        <taxon>Dikarya</taxon>
        <taxon>Ascomycota</taxon>
        <taxon>Pezizomycotina</taxon>
        <taxon>Eurotiomycetes</taxon>
        <taxon>Eurotiomycetidae</taxon>
        <taxon>Eurotiales</taxon>
        <taxon>Aspergillaceae</taxon>
        <taxon>Aspergillus</taxon>
        <taxon>Aspergillus subgen. Fumigati</taxon>
    </lineage>
</organism>
<dbReference type="Proteomes" id="UP001043456">
    <property type="component" value="Unassembled WGS sequence"/>
</dbReference>